<proteinExistence type="predicted"/>
<protein>
    <recommendedName>
        <fullName evidence="2">DUF2851 domain-containing protein</fullName>
    </recommendedName>
</protein>
<evidence type="ECO:0008006" key="2">
    <source>
        <dbReference type="Google" id="ProtNLM"/>
    </source>
</evidence>
<dbReference type="EMBL" id="UOEL01000081">
    <property type="protein sequence ID" value="VAW12151.1"/>
    <property type="molecule type" value="Genomic_DNA"/>
</dbReference>
<dbReference type="InterPro" id="IPR021272">
    <property type="entry name" value="DUF2851"/>
</dbReference>
<organism evidence="1">
    <name type="scientific">hydrothermal vent metagenome</name>
    <dbReference type="NCBI Taxonomy" id="652676"/>
    <lineage>
        <taxon>unclassified sequences</taxon>
        <taxon>metagenomes</taxon>
        <taxon>ecological metagenomes</taxon>
    </lineage>
</organism>
<dbReference type="AlphaFoldDB" id="A0A3B0T073"/>
<name>A0A3B0T073_9ZZZZ</name>
<dbReference type="Pfam" id="PF11013">
    <property type="entry name" value="DUF2851"/>
    <property type="match status" value="1"/>
</dbReference>
<evidence type="ECO:0000313" key="1">
    <source>
        <dbReference type="EMBL" id="VAW12151.1"/>
    </source>
</evidence>
<reference evidence="1" key="1">
    <citation type="submission" date="2018-06" db="EMBL/GenBank/DDBJ databases">
        <authorList>
            <person name="Zhirakovskaya E."/>
        </authorList>
    </citation>
    <scope>NUCLEOTIDE SEQUENCE</scope>
</reference>
<accession>A0A3B0T073</accession>
<sequence>MREDLLHFIWKYKKLELGNLVTSKNEKIQIVDFGTHNHLAGPDFFNAKVNIDGQLWAGNIEIHIKSSDWYAHGHEEDVNYDNVILHVVWQDDTSVFRKDSSEIPTLELKNYISETLLKRHQKLFDKKDVGFINCEKSIGDIDSFIVQNWLERLYFERLERKSNDVFKLLKQSNNDWEKVLFVLLLKNFGLKINGDSFMSIAQALDFSVVRKIRNESMALESVLFGLAGFLEDRTIVDSYYIELKKEFAFLNNKFDIQRTGIQKPEFFKLRPPNFPTIRLSQLTNLYAEHQNLFTEIIHTSSLDDMYKVFNIAASKYWNNHFTFGKESKKSRKRLTTKFIDLLIINTILPLKFCYAKHLGKDVNDEILDIISSIKREDNSVVDNFMKLGVDLKNAKDSQSILQLYNGYCVENRCLECAIGSSLLYGND</sequence>
<gene>
    <name evidence="1" type="ORF">MNBD_BACTEROID03-1171</name>
</gene>